<feature type="transmembrane region" description="Helical" evidence="1">
    <location>
        <begin position="80"/>
        <end position="98"/>
    </location>
</feature>
<dbReference type="PATRIC" id="fig|45067.4.peg.1854"/>
<keyword evidence="1" id="KW-0472">Membrane</keyword>
<keyword evidence="3" id="KW-1185">Reference proteome</keyword>
<sequence>MYAFFRTILITFLWLSLLIVPYALIAYACYAGLCGGPEAEEMRTKIGVQIWGYYIWLYPLIVFFCLYFSRKFAKGTIHSMVILVIPLICLLPAIYALSQERSISNKYRQQQAKYYSAQPNDFVCASGKFIRYDRSDPGHFYFFESQSHSYGVSWGVTYFYQYEELKNFLAANHIVIEQCKNQKGIPFHL</sequence>
<keyword evidence="1" id="KW-1133">Transmembrane helix</keyword>
<dbReference type="OrthoDB" id="5636825at2"/>
<organism evidence="2 3">
    <name type="scientific">Legionella lansingensis</name>
    <dbReference type="NCBI Taxonomy" id="45067"/>
    <lineage>
        <taxon>Bacteria</taxon>
        <taxon>Pseudomonadati</taxon>
        <taxon>Pseudomonadota</taxon>
        <taxon>Gammaproteobacteria</taxon>
        <taxon>Legionellales</taxon>
        <taxon>Legionellaceae</taxon>
        <taxon>Legionella</taxon>
    </lineage>
</organism>
<dbReference type="PROSITE" id="PS51257">
    <property type="entry name" value="PROKAR_LIPOPROTEIN"/>
    <property type="match status" value="1"/>
</dbReference>
<dbReference type="EMBL" id="LNYI01000034">
    <property type="protein sequence ID" value="KTD20809.1"/>
    <property type="molecule type" value="Genomic_DNA"/>
</dbReference>
<accession>A0A0W0VM00</accession>
<protein>
    <submittedName>
        <fullName evidence="2">Uncharacterized protein</fullName>
    </submittedName>
</protein>
<dbReference type="AlphaFoldDB" id="A0A0W0VM00"/>
<gene>
    <name evidence="2" type="ORF">Llan_1766</name>
</gene>
<dbReference type="RefSeq" id="WP_028373897.1">
    <property type="nucleotide sequence ID" value="NZ_CAAAJD010000030.1"/>
</dbReference>
<reference evidence="2 3" key="1">
    <citation type="submission" date="2015-11" db="EMBL/GenBank/DDBJ databases">
        <title>Genomic analysis of 38 Legionella species identifies large and diverse effector repertoires.</title>
        <authorList>
            <person name="Burstein D."/>
            <person name="Amaro F."/>
            <person name="Zusman T."/>
            <person name="Lifshitz Z."/>
            <person name="Cohen O."/>
            <person name="Gilbert J.A."/>
            <person name="Pupko T."/>
            <person name="Shuman H.A."/>
            <person name="Segal G."/>
        </authorList>
    </citation>
    <scope>NUCLEOTIDE SEQUENCE [LARGE SCALE GENOMIC DNA]</scope>
    <source>
        <strain evidence="2 3">ATCC 49751</strain>
    </source>
</reference>
<evidence type="ECO:0000313" key="2">
    <source>
        <dbReference type="EMBL" id="KTD20809.1"/>
    </source>
</evidence>
<keyword evidence="1" id="KW-0812">Transmembrane</keyword>
<name>A0A0W0VM00_9GAMM</name>
<comment type="caution">
    <text evidence="2">The sequence shown here is derived from an EMBL/GenBank/DDBJ whole genome shotgun (WGS) entry which is preliminary data.</text>
</comment>
<feature type="transmembrane region" description="Helical" evidence="1">
    <location>
        <begin position="50"/>
        <end position="68"/>
    </location>
</feature>
<evidence type="ECO:0000313" key="3">
    <source>
        <dbReference type="Proteomes" id="UP000054869"/>
    </source>
</evidence>
<evidence type="ECO:0000256" key="1">
    <source>
        <dbReference type="SAM" id="Phobius"/>
    </source>
</evidence>
<proteinExistence type="predicted"/>
<dbReference type="STRING" id="45067.Llan_1766"/>
<dbReference type="Proteomes" id="UP000054869">
    <property type="component" value="Unassembled WGS sequence"/>
</dbReference>